<evidence type="ECO:0000259" key="7">
    <source>
        <dbReference type="PROSITE" id="PS50145"/>
    </source>
</evidence>
<evidence type="ECO:0000256" key="6">
    <source>
        <dbReference type="SAM" id="Phobius"/>
    </source>
</evidence>
<dbReference type="InterPro" id="IPR001293">
    <property type="entry name" value="Znf_TRAF"/>
</dbReference>
<dbReference type="InterPro" id="IPR049439">
    <property type="entry name" value="TRAFD1-XIAF1_Znf"/>
</dbReference>
<dbReference type="GO" id="GO:0008270">
    <property type="term" value="F:zinc ion binding"/>
    <property type="evidence" value="ECO:0007669"/>
    <property type="project" value="UniProtKB-KW"/>
</dbReference>
<keyword evidence="6" id="KW-1133">Transmembrane helix</keyword>
<name>A0A9Q0D3H0_9POAL</name>
<evidence type="ECO:0000256" key="1">
    <source>
        <dbReference type="ARBA" id="ARBA00022723"/>
    </source>
</evidence>
<accession>A0A9Q0D3H0</accession>
<dbReference type="GO" id="GO:0005739">
    <property type="term" value="C:mitochondrion"/>
    <property type="evidence" value="ECO:0007669"/>
    <property type="project" value="TreeGrafter"/>
</dbReference>
<evidence type="ECO:0000313" key="8">
    <source>
        <dbReference type="EMBL" id="KAJ1704254.1"/>
    </source>
</evidence>
<dbReference type="PANTHER" id="PTHR16295:SF10">
    <property type="entry name" value="EXPRESSED PROTEIN"/>
    <property type="match status" value="1"/>
</dbReference>
<evidence type="ECO:0000256" key="5">
    <source>
        <dbReference type="SAM" id="MobiDB-lite"/>
    </source>
</evidence>
<dbReference type="PANTHER" id="PTHR16295">
    <property type="entry name" value="TRAF-TYPE ZINC FINGER PROTEIN-RELATED"/>
    <property type="match status" value="1"/>
</dbReference>
<dbReference type="PROSITE" id="PS50145">
    <property type="entry name" value="ZF_TRAF"/>
    <property type="match status" value="1"/>
</dbReference>
<reference evidence="8" key="1">
    <citation type="journal article" date="2022" name="Cell">
        <title>Repeat-based holocentromeres influence genome architecture and karyotype evolution.</title>
        <authorList>
            <person name="Hofstatter P.G."/>
            <person name="Thangavel G."/>
            <person name="Lux T."/>
            <person name="Neumann P."/>
            <person name="Vondrak T."/>
            <person name="Novak P."/>
            <person name="Zhang M."/>
            <person name="Costa L."/>
            <person name="Castellani M."/>
            <person name="Scott A."/>
            <person name="Toegelov H."/>
            <person name="Fuchs J."/>
            <person name="Mata-Sucre Y."/>
            <person name="Dias Y."/>
            <person name="Vanzela A.L.L."/>
            <person name="Huettel B."/>
            <person name="Almeida C.C.S."/>
            <person name="Simkova H."/>
            <person name="Souza G."/>
            <person name="Pedrosa-Harand A."/>
            <person name="Macas J."/>
            <person name="Mayer K.F.X."/>
            <person name="Houben A."/>
            <person name="Marques A."/>
        </authorList>
    </citation>
    <scope>NUCLEOTIDE SEQUENCE</scope>
    <source>
        <strain evidence="8">RhyBre1mFocal</strain>
    </source>
</reference>
<organism evidence="8 9">
    <name type="scientific">Rhynchospora breviuscula</name>
    <dbReference type="NCBI Taxonomy" id="2022672"/>
    <lineage>
        <taxon>Eukaryota</taxon>
        <taxon>Viridiplantae</taxon>
        <taxon>Streptophyta</taxon>
        <taxon>Embryophyta</taxon>
        <taxon>Tracheophyta</taxon>
        <taxon>Spermatophyta</taxon>
        <taxon>Magnoliopsida</taxon>
        <taxon>Liliopsida</taxon>
        <taxon>Poales</taxon>
        <taxon>Cyperaceae</taxon>
        <taxon>Cyperoideae</taxon>
        <taxon>Rhynchosporeae</taxon>
        <taxon>Rhynchospora</taxon>
    </lineage>
</organism>
<keyword evidence="3 4" id="KW-0862">Zinc</keyword>
<dbReference type="InterPro" id="IPR051986">
    <property type="entry name" value="Innate_Immune_Apopt_Reg"/>
</dbReference>
<evidence type="ECO:0000256" key="4">
    <source>
        <dbReference type="PROSITE-ProRule" id="PRU00207"/>
    </source>
</evidence>
<gene>
    <name evidence="8" type="ORF">LUZ63_004033</name>
</gene>
<evidence type="ECO:0000313" key="9">
    <source>
        <dbReference type="Proteomes" id="UP001151287"/>
    </source>
</evidence>
<dbReference type="EMBL" id="JAMQYH010000001">
    <property type="protein sequence ID" value="KAJ1704254.1"/>
    <property type="molecule type" value="Genomic_DNA"/>
</dbReference>
<dbReference type="AlphaFoldDB" id="A0A9Q0D3H0"/>
<feature type="domain" description="TRAF-type" evidence="7">
    <location>
        <begin position="60"/>
        <end position="93"/>
    </location>
</feature>
<dbReference type="Pfam" id="PF21366">
    <property type="entry name" value="TRAFD1-XIAF1_ZnF"/>
    <property type="match status" value="1"/>
</dbReference>
<keyword evidence="9" id="KW-1185">Reference proteome</keyword>
<dbReference type="OrthoDB" id="193703at2759"/>
<feature type="compositionally biased region" description="Basic residues" evidence="5">
    <location>
        <begin position="164"/>
        <end position="173"/>
    </location>
</feature>
<feature type="zinc finger region" description="TRAF-type" evidence="4">
    <location>
        <begin position="60"/>
        <end position="93"/>
    </location>
</feature>
<dbReference type="InterPro" id="IPR013083">
    <property type="entry name" value="Znf_RING/FYVE/PHD"/>
</dbReference>
<comment type="caution">
    <text evidence="8">The sequence shown here is derived from an EMBL/GenBank/DDBJ whole genome shotgun (WGS) entry which is preliminary data.</text>
</comment>
<keyword evidence="2 4" id="KW-0863">Zinc-finger</keyword>
<evidence type="ECO:0000256" key="2">
    <source>
        <dbReference type="ARBA" id="ARBA00022771"/>
    </source>
</evidence>
<protein>
    <recommendedName>
        <fullName evidence="7">TRAF-type domain-containing protein</fullName>
    </recommendedName>
</protein>
<feature type="region of interest" description="Disordered" evidence="5">
    <location>
        <begin position="139"/>
        <end position="173"/>
    </location>
</feature>
<dbReference type="Gene3D" id="3.30.40.10">
    <property type="entry name" value="Zinc/RING finger domain, C3HC4 (zinc finger)"/>
    <property type="match status" value="2"/>
</dbReference>
<keyword evidence="6" id="KW-0472">Membrane</keyword>
<proteinExistence type="predicted"/>
<dbReference type="Proteomes" id="UP001151287">
    <property type="component" value="Unassembled WGS sequence"/>
</dbReference>
<sequence length="198" mass="22115">MASTSELLTSTCAHCQRDIPSANFDLHFAHCSRNLEKCVHCGEMVPTKLVEDHYNETHAPVTCSLCSETVEREAWSLHKSDNCPKRMVTCKYCELPLPALDIIEHEDVCGNRTDYCGTCRKYVRLRELADNHQCSIQDVPSRVNSTGPLGASRGIGARDERPPPRRPRNNGPPHKHLIFTIAITGLAVLIGSLIFHRS</sequence>
<keyword evidence="1 4" id="KW-0479">Metal-binding</keyword>
<keyword evidence="6" id="KW-0812">Transmembrane</keyword>
<feature type="transmembrane region" description="Helical" evidence="6">
    <location>
        <begin position="176"/>
        <end position="195"/>
    </location>
</feature>
<evidence type="ECO:0000256" key="3">
    <source>
        <dbReference type="ARBA" id="ARBA00022833"/>
    </source>
</evidence>